<dbReference type="InterPro" id="IPR050964">
    <property type="entry name" value="Striated_Muscle_Regulatory"/>
</dbReference>
<dbReference type="GO" id="GO:0032982">
    <property type="term" value="C:myosin filament"/>
    <property type="evidence" value="ECO:0007669"/>
    <property type="project" value="UniProtKB-KW"/>
</dbReference>
<dbReference type="FunFam" id="2.60.40.10:FF:000286">
    <property type="entry name" value="Myosin binding protein C, slow type"/>
    <property type="match status" value="1"/>
</dbReference>
<dbReference type="PANTHER" id="PTHR13817">
    <property type="entry name" value="TITIN"/>
    <property type="match status" value="1"/>
</dbReference>
<evidence type="ECO:0000256" key="4">
    <source>
        <dbReference type="ARBA" id="ARBA00022889"/>
    </source>
</evidence>
<accession>A0A8B9BRX6</accession>
<dbReference type="PANTHER" id="PTHR13817:SF27">
    <property type="entry name" value="MYOSIN-BINDING PROTEIN C, SLOW-TYPE"/>
    <property type="match status" value="1"/>
</dbReference>
<keyword evidence="4" id="KW-0130">Cell adhesion</keyword>
<dbReference type="FunFam" id="2.60.40.10:FF:000326">
    <property type="entry name" value="Myosin-binding protein C, cardiac-type"/>
    <property type="match status" value="1"/>
</dbReference>
<protein>
    <recommendedName>
        <fullName evidence="11">Myosin-binding protein C, slow-type</fullName>
    </recommendedName>
    <alternativeName>
        <fullName evidence="12">C-protein, skeletal muscle slow isoform</fullName>
    </alternativeName>
</protein>
<proteinExistence type="inferred from homology"/>
<dbReference type="InterPro" id="IPR036116">
    <property type="entry name" value="FN3_sf"/>
</dbReference>
<sequence length="1078" mass="121877">MEGVKHAQIIDISLSPCISVWSIGDGAPEETEKRDDSQRSTLFVEKPQSGSVSVGKCGNITFIAKVEAKDLLRKPNVKWFKGKWMDLASKAGKHLQLKESFERHTKVSVLDNRQNFKRSLENKTFNFCFMQVEVKQQEEEPEVDVWELLKNANPSEYEKIAFQYGITDLRGMLKRLKRMRREVKKSAAFAKGLDPAYQVDKGGKVRFMVELADPTVELKWYKNGQEIRPSTKYIFEHKGNQRILFINNCTMTDDARYYVTAGDEKCSTELFVRDPPILVTKGLEDTNTYVGERVELSCEVSEDDANVKWFKNGVELTNEPKSRYRIKVEGKKHTLIIEEAAKNDSATYSVMTTGGQSEAKLSVDLRPLKISLALEDQTVRLGQEIHLKCEISENVQGKWYKNGQLVEASDRVKLYHKGRIHRFIIASAAVDDEGEYMFVPDSGSLRKICTISHFSDPPKLHLDGLGENNTVTVVAGSKLRLEIPITGEPTPKVMWSKGDKVYSGRIRAETYPDSSCLVIDTAEREDSGPFRITLKNEAGEDTALINIKVVDVPDPPQAPNVTEVGEDWCVMTWEPPANDGGSPILGYFIERKKKQSSRWMRLNFELCKETTFEPKKMIEGVAYEVRVFAVNAIGISKPSMPSKSFVPLAVTSPPTLLAVDGVTDTSVTMKWRPPDHIGAAGLDGYVVEYCFEGTDEWIVANPELTDKTRFTINGLPTGSKILVRVKAVNAAGESEPRYHPQPILVKEVVEPPKIRLPRHLKQTYTRRVGETVNLVIPFQGRPRAKVSWQKNGSPIDKNQINIRNTENDTIIFIRKAERSHSGEYDMKVEVENLVDKATIDIQIVDRPGPPEIVTIEDVWGENVNLSWKPPKDDGNAAITGYTIQKADKKSMEWFTVIEHYHRTSATINELVIGNEYYFRIFAENMCGLSEDATMTKESALIAKDGKVYKYPVYDDFDFSERPLFTQPLINTYAVAGYNATLNCSVRGNPKPKITWLKNKVIIMNDPRYRMFSNQGVCTLEIRKPSPYDGGTYSCRAVNELGEAEVDCKLEVKGKSFKSLQMHCLFEQTLHGRLVTRYI</sequence>
<evidence type="ECO:0000259" key="14">
    <source>
        <dbReference type="PROSITE" id="PS50853"/>
    </source>
</evidence>
<evidence type="ECO:0000256" key="11">
    <source>
        <dbReference type="ARBA" id="ARBA00072307"/>
    </source>
</evidence>
<evidence type="ECO:0000256" key="2">
    <source>
        <dbReference type="ARBA" id="ARBA00022553"/>
    </source>
</evidence>
<keyword evidence="5" id="KW-0514">Muscle protein</keyword>
<dbReference type="FunFam" id="2.60.40.10:FF:000249">
    <property type="entry name" value="myosin-binding protein C, slow-type isoform X4"/>
    <property type="match status" value="1"/>
</dbReference>
<gene>
    <name evidence="15" type="primary">MYBPC1</name>
</gene>
<dbReference type="SUPFAM" id="SSF49265">
    <property type="entry name" value="Fibronectin type III"/>
    <property type="match status" value="2"/>
</dbReference>
<dbReference type="InterPro" id="IPR036179">
    <property type="entry name" value="Ig-like_dom_sf"/>
</dbReference>
<comment type="function">
    <text evidence="9">Thick filament-associated protein located in the crossbridge region of vertebrate striated muscle a bands. Slow skeletal protein that binds to both myosin and actin. In vitro, binds to native thin filaments and modifies the activity of actin-activated myosin ATPase. May modulate muscle contraction or may play a more structural role.</text>
</comment>
<dbReference type="Pfam" id="PF00041">
    <property type="entry name" value="fn3"/>
    <property type="match status" value="3"/>
</dbReference>
<comment type="subunit">
    <text evidence="10">Interacts with USP25 (isoform USP25m only); the interaction prevents proteasomal degradation of MYBPC1.</text>
</comment>
<evidence type="ECO:0000256" key="5">
    <source>
        <dbReference type="ARBA" id="ARBA00023179"/>
    </source>
</evidence>
<dbReference type="Ensembl" id="ENSABRT00000012243.1">
    <property type="protein sequence ID" value="ENSABRP00000008591.1"/>
    <property type="gene ID" value="ENSABRG00000006470.1"/>
</dbReference>
<dbReference type="CDD" id="cd00096">
    <property type="entry name" value="Ig"/>
    <property type="match status" value="1"/>
</dbReference>
<feature type="domain" description="Fibronectin type-III" evidence="14">
    <location>
        <begin position="849"/>
        <end position="944"/>
    </location>
</feature>
<dbReference type="InterPro" id="IPR003599">
    <property type="entry name" value="Ig_sub"/>
</dbReference>
<keyword evidence="3" id="KW-0677">Repeat</keyword>
<evidence type="ECO:0000256" key="10">
    <source>
        <dbReference type="ARBA" id="ARBA00063381"/>
    </source>
</evidence>
<keyword evidence="7" id="KW-0393">Immunoglobulin domain</keyword>
<dbReference type="GeneTree" id="ENSGT00940000158254"/>
<dbReference type="InterPro" id="IPR013098">
    <property type="entry name" value="Ig_I-set"/>
</dbReference>
<feature type="domain" description="Ig-like" evidence="13">
    <location>
        <begin position="752"/>
        <end position="840"/>
    </location>
</feature>
<evidence type="ECO:0000259" key="13">
    <source>
        <dbReference type="PROSITE" id="PS50835"/>
    </source>
</evidence>
<evidence type="ECO:0000256" key="3">
    <source>
        <dbReference type="ARBA" id="ARBA00022737"/>
    </source>
</evidence>
<evidence type="ECO:0000256" key="1">
    <source>
        <dbReference type="ARBA" id="ARBA00022433"/>
    </source>
</evidence>
<dbReference type="PROSITE" id="PS50853">
    <property type="entry name" value="FN3"/>
    <property type="match status" value="3"/>
</dbReference>
<dbReference type="FunFam" id="2.60.40.10:FF:000081">
    <property type="entry name" value="Myosin-binding protein C, slow type"/>
    <property type="match status" value="1"/>
</dbReference>
<dbReference type="SMART" id="SM00408">
    <property type="entry name" value="IGc2"/>
    <property type="match status" value="5"/>
</dbReference>
<evidence type="ECO:0000256" key="9">
    <source>
        <dbReference type="ARBA" id="ARBA00057725"/>
    </source>
</evidence>
<dbReference type="InterPro" id="IPR003961">
    <property type="entry name" value="FN3_dom"/>
</dbReference>
<reference evidence="15" key="2">
    <citation type="submission" date="2025-09" db="UniProtKB">
        <authorList>
            <consortium name="Ensembl"/>
        </authorList>
    </citation>
    <scope>IDENTIFICATION</scope>
</reference>
<dbReference type="Gene3D" id="2.60.40.10">
    <property type="entry name" value="Immunoglobulins"/>
    <property type="match status" value="11"/>
</dbReference>
<name>A0A8B9BRX6_9AVES</name>
<dbReference type="InterPro" id="IPR007110">
    <property type="entry name" value="Ig-like_dom"/>
</dbReference>
<dbReference type="CDD" id="cd00063">
    <property type="entry name" value="FN3"/>
    <property type="match status" value="3"/>
</dbReference>
<dbReference type="PRINTS" id="PR00014">
    <property type="entry name" value="FNTYPEIII"/>
</dbReference>
<dbReference type="GO" id="GO:0007155">
    <property type="term" value="P:cell adhesion"/>
    <property type="evidence" value="ECO:0007669"/>
    <property type="project" value="UniProtKB-KW"/>
</dbReference>
<dbReference type="SUPFAM" id="SSF48726">
    <property type="entry name" value="Immunoglobulin"/>
    <property type="match status" value="6"/>
</dbReference>
<dbReference type="FunFam" id="2.60.40.10:FF:000062">
    <property type="entry name" value="Myosin-binding protein C, slow type"/>
    <property type="match status" value="1"/>
</dbReference>
<evidence type="ECO:0000256" key="12">
    <source>
        <dbReference type="ARBA" id="ARBA00083445"/>
    </source>
</evidence>
<evidence type="ECO:0000256" key="8">
    <source>
        <dbReference type="ARBA" id="ARBA00038352"/>
    </source>
</evidence>
<keyword evidence="2" id="KW-0597">Phosphoprotein</keyword>
<keyword evidence="16" id="KW-1185">Reference proteome</keyword>
<dbReference type="GO" id="GO:0003779">
    <property type="term" value="F:actin binding"/>
    <property type="evidence" value="ECO:0007669"/>
    <property type="project" value="UniProtKB-KW"/>
</dbReference>
<dbReference type="InterPro" id="IPR013783">
    <property type="entry name" value="Ig-like_fold"/>
</dbReference>
<evidence type="ECO:0000256" key="7">
    <source>
        <dbReference type="ARBA" id="ARBA00023319"/>
    </source>
</evidence>
<evidence type="ECO:0000313" key="16">
    <source>
        <dbReference type="Proteomes" id="UP000694426"/>
    </source>
</evidence>
<dbReference type="FunFam" id="2.60.40.10:FF:000111">
    <property type="entry name" value="Myosin-binding protein C, slow type"/>
    <property type="match status" value="1"/>
</dbReference>
<dbReference type="Pfam" id="PF18362">
    <property type="entry name" value="THB"/>
    <property type="match status" value="1"/>
</dbReference>
<keyword evidence="6" id="KW-0009">Actin-binding</keyword>
<dbReference type="GO" id="GO:0031430">
    <property type="term" value="C:M band"/>
    <property type="evidence" value="ECO:0007669"/>
    <property type="project" value="TreeGrafter"/>
</dbReference>
<feature type="domain" description="Fibronectin type-III" evidence="14">
    <location>
        <begin position="555"/>
        <end position="654"/>
    </location>
</feature>
<feature type="domain" description="Fibronectin type-III" evidence="14">
    <location>
        <begin position="655"/>
        <end position="748"/>
    </location>
</feature>
<dbReference type="Proteomes" id="UP000694426">
    <property type="component" value="Unplaced"/>
</dbReference>
<dbReference type="FunFam" id="2.60.40.10:FF:000031">
    <property type="entry name" value="Myosin-binding protein C, slow type"/>
    <property type="match status" value="1"/>
</dbReference>
<dbReference type="InterPro" id="IPR003598">
    <property type="entry name" value="Ig_sub2"/>
</dbReference>
<evidence type="ECO:0000313" key="15">
    <source>
        <dbReference type="Ensembl" id="ENSABRP00000008591.1"/>
    </source>
</evidence>
<dbReference type="SMART" id="SM00060">
    <property type="entry name" value="FN3"/>
    <property type="match status" value="3"/>
</dbReference>
<dbReference type="PROSITE" id="PS50835">
    <property type="entry name" value="IG_LIKE"/>
    <property type="match status" value="3"/>
</dbReference>
<keyword evidence="1" id="KW-0787">Thick filament</keyword>
<organism evidence="15 16">
    <name type="scientific">Anser brachyrhynchus</name>
    <name type="common">Pink-footed goose</name>
    <dbReference type="NCBI Taxonomy" id="132585"/>
    <lineage>
        <taxon>Eukaryota</taxon>
        <taxon>Metazoa</taxon>
        <taxon>Chordata</taxon>
        <taxon>Craniata</taxon>
        <taxon>Vertebrata</taxon>
        <taxon>Euteleostomi</taxon>
        <taxon>Archelosauria</taxon>
        <taxon>Archosauria</taxon>
        <taxon>Dinosauria</taxon>
        <taxon>Saurischia</taxon>
        <taxon>Theropoda</taxon>
        <taxon>Coelurosauria</taxon>
        <taxon>Aves</taxon>
        <taxon>Neognathae</taxon>
        <taxon>Galloanserae</taxon>
        <taxon>Anseriformes</taxon>
        <taxon>Anatidae</taxon>
        <taxon>Anserinae</taxon>
        <taxon>Anser</taxon>
    </lineage>
</organism>
<evidence type="ECO:0000256" key="6">
    <source>
        <dbReference type="ARBA" id="ARBA00023203"/>
    </source>
</evidence>
<dbReference type="SMART" id="SM00409">
    <property type="entry name" value="IG"/>
    <property type="match status" value="6"/>
</dbReference>
<comment type="similarity">
    <text evidence="8">Belongs to the immunoglobulin superfamily. MyBP family.</text>
</comment>
<feature type="domain" description="Ig-like" evidence="13">
    <location>
        <begin position="962"/>
        <end position="1046"/>
    </location>
</feature>
<dbReference type="AlphaFoldDB" id="A0A8B9BRX6"/>
<reference evidence="15" key="1">
    <citation type="submission" date="2025-08" db="UniProtKB">
        <authorList>
            <consortium name="Ensembl"/>
        </authorList>
    </citation>
    <scope>IDENTIFICATION</scope>
</reference>
<dbReference type="InterPro" id="IPR040849">
    <property type="entry name" value="MyBP-C_THB"/>
</dbReference>
<dbReference type="FunFam" id="2.60.40.10:FF:000070">
    <property type="entry name" value="Myosin-binding protein C, slow type"/>
    <property type="match status" value="1"/>
</dbReference>
<dbReference type="FunFam" id="2.60.40.10:FF:000060">
    <property type="entry name" value="Myosin-binding protein C, slow type"/>
    <property type="match status" value="1"/>
</dbReference>
<dbReference type="Pfam" id="PF07679">
    <property type="entry name" value="I-set"/>
    <property type="match status" value="6"/>
</dbReference>
<dbReference type="GO" id="GO:0045214">
    <property type="term" value="P:sarcomere organization"/>
    <property type="evidence" value="ECO:0007669"/>
    <property type="project" value="TreeGrafter"/>
</dbReference>
<feature type="domain" description="Ig-like" evidence="13">
    <location>
        <begin position="275"/>
        <end position="362"/>
    </location>
</feature>